<dbReference type="HOGENOM" id="CLU_101141_3_3_0"/>
<reference evidence="4" key="1">
    <citation type="submission" date="2014-02" db="EMBL/GenBank/DDBJ databases">
        <title>Complete genome sequence and comparative genomic analysis of the nitrogen-fixing bacterium Leptospirillum ferriphilum YSK.</title>
        <authorList>
            <person name="Guo X."/>
            <person name="Yin H."/>
            <person name="Liang Y."/>
            <person name="Hu Q."/>
            <person name="Ma L."/>
            <person name="Xiao Y."/>
            <person name="Zhang X."/>
            <person name="Qiu G."/>
            <person name="Liu X."/>
        </authorList>
    </citation>
    <scope>NUCLEOTIDE SEQUENCE [LARGE SCALE GENOMIC DNA]</scope>
    <source>
        <strain evidence="4">YSK</strain>
    </source>
</reference>
<evidence type="ECO:0000256" key="2">
    <source>
        <dbReference type="ARBA" id="ARBA00022801"/>
    </source>
</evidence>
<dbReference type="PANTHER" id="PTHR31793:SF27">
    <property type="entry name" value="NOVEL THIOESTERASE SUPERFAMILY DOMAIN AND SAPOSIN A-TYPE DOMAIN CONTAINING PROTEIN (0610012H03RIK)"/>
    <property type="match status" value="1"/>
</dbReference>
<dbReference type="Proteomes" id="UP000027059">
    <property type="component" value="Chromosome"/>
</dbReference>
<proteinExistence type="inferred from homology"/>
<sequence length="160" mass="18305">MILHEGDAIIFSMVTQTDFRVRYSETDGQRRAHHSHYPVWFEMGRADFCRQAGFDYKHLENTGFFLVVARLECQYKSPLEYDDLVRVETRLISLSRKLMTFSYRVINITQNEKLAGEGETLLVCVDREGRPASLPPDVSERLQSCMTPSKGKIHASLSGG</sequence>
<evidence type="ECO:0000313" key="4">
    <source>
        <dbReference type="Proteomes" id="UP000027059"/>
    </source>
</evidence>
<dbReference type="PANTHER" id="PTHR31793">
    <property type="entry name" value="4-HYDROXYBENZOYL-COA THIOESTERASE FAMILY MEMBER"/>
    <property type="match status" value="1"/>
</dbReference>
<keyword evidence="4" id="KW-1185">Reference proteome</keyword>
<dbReference type="KEGG" id="lfp:Y981_05315"/>
<reference evidence="3 4" key="2">
    <citation type="journal article" date="2015" name="Biomed. Res. Int.">
        <title>Effects of Arsenite Resistance on the Growth and Functional Gene Expression of Leptospirillum ferriphilum and Acidithiobacillus thiooxidans in Pure Culture and Coculture.</title>
        <authorList>
            <person name="Jiang H."/>
            <person name="Liang Y."/>
            <person name="Yin H."/>
            <person name="Xiao Y."/>
            <person name="Guo X."/>
            <person name="Xu Y."/>
            <person name="Hu Q."/>
            <person name="Liu H."/>
            <person name="Liu X."/>
        </authorList>
    </citation>
    <scope>NUCLEOTIDE SEQUENCE [LARGE SCALE GENOMIC DNA]</scope>
    <source>
        <strain evidence="3 4">YSK</strain>
    </source>
</reference>
<name>A0A059XYN0_9BACT</name>
<dbReference type="AlphaFoldDB" id="A0A059XYN0"/>
<dbReference type="InterPro" id="IPR029069">
    <property type="entry name" value="HotDog_dom_sf"/>
</dbReference>
<keyword evidence="2" id="KW-0378">Hydrolase</keyword>
<dbReference type="GO" id="GO:0047617">
    <property type="term" value="F:fatty acyl-CoA hydrolase activity"/>
    <property type="evidence" value="ECO:0007669"/>
    <property type="project" value="TreeGrafter"/>
</dbReference>
<gene>
    <name evidence="3" type="ORF">Y981_05315</name>
</gene>
<accession>A0A059XYN0</accession>
<evidence type="ECO:0000256" key="1">
    <source>
        <dbReference type="ARBA" id="ARBA00005953"/>
    </source>
</evidence>
<dbReference type="NCBIfam" id="TIGR00051">
    <property type="entry name" value="YbgC/FadM family acyl-CoA thioesterase"/>
    <property type="match status" value="1"/>
</dbReference>
<comment type="similarity">
    <text evidence="1">Belongs to the 4-hydroxybenzoyl-CoA thioesterase family.</text>
</comment>
<dbReference type="PIRSF" id="PIRSF003230">
    <property type="entry name" value="YbgC"/>
    <property type="match status" value="1"/>
</dbReference>
<dbReference type="InterPro" id="IPR006684">
    <property type="entry name" value="YbgC/YbaW"/>
</dbReference>
<protein>
    <submittedName>
        <fullName evidence="3">4-hydroxybenzoyl-CoA thioesterase</fullName>
    </submittedName>
</protein>
<evidence type="ECO:0000313" key="3">
    <source>
        <dbReference type="EMBL" id="AIA30401.1"/>
    </source>
</evidence>
<dbReference type="Gene3D" id="3.10.129.10">
    <property type="entry name" value="Hotdog Thioesterase"/>
    <property type="match status" value="1"/>
</dbReference>
<dbReference type="SUPFAM" id="SSF54637">
    <property type="entry name" value="Thioesterase/thiol ester dehydrase-isomerase"/>
    <property type="match status" value="1"/>
</dbReference>
<organism evidence="3 4">
    <name type="scientific">Leptospirillum ferriphilum YSK</name>
    <dbReference type="NCBI Taxonomy" id="1441628"/>
    <lineage>
        <taxon>Bacteria</taxon>
        <taxon>Pseudomonadati</taxon>
        <taxon>Nitrospirota</taxon>
        <taxon>Nitrospiria</taxon>
        <taxon>Nitrospirales</taxon>
        <taxon>Nitrospiraceae</taxon>
        <taxon>Leptospirillum</taxon>
    </lineage>
</organism>
<dbReference type="Pfam" id="PF13279">
    <property type="entry name" value="4HBT_2"/>
    <property type="match status" value="1"/>
</dbReference>
<dbReference type="CDD" id="cd00586">
    <property type="entry name" value="4HBT"/>
    <property type="match status" value="1"/>
</dbReference>
<dbReference type="InterPro" id="IPR050563">
    <property type="entry name" value="4-hydroxybenzoyl-CoA_TE"/>
</dbReference>
<dbReference type="EMBL" id="CP007243">
    <property type="protein sequence ID" value="AIA30401.1"/>
    <property type="molecule type" value="Genomic_DNA"/>
</dbReference>